<proteinExistence type="predicted"/>
<accession>A0A380EIX5</accession>
<dbReference type="Gene3D" id="3.40.50.1370">
    <property type="entry name" value="Aspartate/ornithine carbamoyltransferase"/>
    <property type="match status" value="1"/>
</dbReference>
<dbReference type="PANTHER" id="PTHR45753">
    <property type="entry name" value="ORNITHINE CARBAMOYLTRANSFERASE, MITOCHONDRIAL"/>
    <property type="match status" value="1"/>
</dbReference>
<comment type="function">
    <text evidence="1">Reversibly catalyzes the transfer of the carbamoyl group from carbamoyl phosphate (CP) to the N(epsilon) atom of ornithine (ORN) to produce L-citrulline.</text>
</comment>
<evidence type="ECO:0000313" key="8">
    <source>
        <dbReference type="EMBL" id="SUL34502.1"/>
    </source>
</evidence>
<organism evidence="8 9">
    <name type="scientific">Staphylococcus aureus</name>
    <dbReference type="NCBI Taxonomy" id="1280"/>
    <lineage>
        <taxon>Bacteria</taxon>
        <taxon>Bacillati</taxon>
        <taxon>Bacillota</taxon>
        <taxon>Bacilli</taxon>
        <taxon>Bacillales</taxon>
        <taxon>Staphylococcaceae</taxon>
        <taxon>Staphylococcus</taxon>
    </lineage>
</organism>
<protein>
    <submittedName>
        <fullName evidence="8">Ornithine carbamoyltransferase</fullName>
        <ecNumber evidence="8">2.1.3.3</ecNumber>
    </submittedName>
</protein>
<dbReference type="GO" id="GO:0004585">
    <property type="term" value="F:ornithine carbamoyltransferase activity"/>
    <property type="evidence" value="ECO:0007669"/>
    <property type="project" value="UniProtKB-EC"/>
</dbReference>
<evidence type="ECO:0000313" key="9">
    <source>
        <dbReference type="Proteomes" id="UP000254116"/>
    </source>
</evidence>
<evidence type="ECO:0000313" key="7">
    <source>
        <dbReference type="EMBL" id="CAA6362304.1"/>
    </source>
</evidence>
<dbReference type="EMBL" id="CACURZ010000008">
    <property type="protein sequence ID" value="CAA6362304.1"/>
    <property type="molecule type" value="Genomic_DNA"/>
</dbReference>
<reference evidence="8 9" key="1">
    <citation type="submission" date="2018-06" db="EMBL/GenBank/DDBJ databases">
        <authorList>
            <consortium name="Pathogen Informatics"/>
            <person name="Doyle S."/>
        </authorList>
    </citation>
    <scope>NUCLEOTIDE SEQUENCE [LARGE SCALE GENOMIC DNA]</scope>
    <source>
        <strain evidence="8 9">NCTC10702</strain>
    </source>
</reference>
<dbReference type="Pfam" id="PF02729">
    <property type="entry name" value="OTCace_N"/>
    <property type="match status" value="1"/>
</dbReference>
<dbReference type="GO" id="GO:0019240">
    <property type="term" value="P:citrulline biosynthetic process"/>
    <property type="evidence" value="ECO:0007669"/>
    <property type="project" value="TreeGrafter"/>
</dbReference>
<feature type="domain" description="Aspartate/ornithine carbamoyltransferase carbamoyl-P binding" evidence="3">
    <location>
        <begin position="7"/>
        <end position="88"/>
    </location>
</feature>
<evidence type="ECO:0000313" key="4">
    <source>
        <dbReference type="EMBL" id="CAA4377011.1"/>
    </source>
</evidence>
<gene>
    <name evidence="8" type="primary">argF_1</name>
    <name evidence="4" type="synonym">argF_2</name>
    <name evidence="8" type="ORF">NCTC10702_01844</name>
    <name evidence="4" type="ORF">SAMEA2078260_01583</name>
    <name evidence="6" type="ORF">SAMEA2078588_01551</name>
    <name evidence="7" type="ORF">SAMEA2080344_01752</name>
    <name evidence="5" type="ORF">SAMEA2081063_01431</name>
</gene>
<evidence type="ECO:0000259" key="3">
    <source>
        <dbReference type="Pfam" id="PF02729"/>
    </source>
</evidence>
<dbReference type="PROSITE" id="PS00097">
    <property type="entry name" value="CARBAMOYLTRANSFERASE"/>
    <property type="match status" value="1"/>
</dbReference>
<evidence type="ECO:0000256" key="1">
    <source>
        <dbReference type="ARBA" id="ARBA00003822"/>
    </source>
</evidence>
<keyword evidence="2 8" id="KW-0808">Transferase</keyword>
<dbReference type="InterPro" id="IPR036901">
    <property type="entry name" value="Asp/Orn_carbamoylTrfase_sf"/>
</dbReference>
<dbReference type="PANTHER" id="PTHR45753:SF2">
    <property type="entry name" value="ORNITHINE CARBAMOYLTRANSFERASE"/>
    <property type="match status" value="1"/>
</dbReference>
<dbReference type="Proteomes" id="UP000254116">
    <property type="component" value="Unassembled WGS sequence"/>
</dbReference>
<dbReference type="GO" id="GO:0016597">
    <property type="term" value="F:amino acid binding"/>
    <property type="evidence" value="ECO:0007669"/>
    <property type="project" value="InterPro"/>
</dbReference>
<dbReference type="EMBL" id="CACUNS010000008">
    <property type="protein sequence ID" value="CAA6086800.1"/>
    <property type="molecule type" value="Genomic_DNA"/>
</dbReference>
<dbReference type="InterPro" id="IPR006130">
    <property type="entry name" value="Asp/Orn_carbamoylTrfase"/>
</dbReference>
<sequence length="113" mass="12963">MKNLRNRSFLTLLDFSRQEVEFLLTLSEDLKRAKYIGTEKPMLKNKNIALLFEKDSTRTRCAFEVAAHDQGANVTYLGPTGSQMGKKKQLKILHVCLVECMMALNTVVFHKEQ</sequence>
<evidence type="ECO:0000313" key="5">
    <source>
        <dbReference type="EMBL" id="CAA4683427.1"/>
    </source>
</evidence>
<evidence type="ECO:0000313" key="13">
    <source>
        <dbReference type="Proteomes" id="UP000459702"/>
    </source>
</evidence>
<name>A0A380EIX5_STAAU</name>
<dbReference type="Proteomes" id="UP000459702">
    <property type="component" value="Unassembled WGS sequence"/>
</dbReference>
<evidence type="ECO:0000313" key="12">
    <source>
        <dbReference type="Proteomes" id="UP000459586"/>
    </source>
</evidence>
<dbReference type="Proteomes" id="UP000442696">
    <property type="component" value="Unassembled WGS sequence"/>
</dbReference>
<evidence type="ECO:0000313" key="6">
    <source>
        <dbReference type="EMBL" id="CAA6086800.1"/>
    </source>
</evidence>
<dbReference type="EMBL" id="CACTQT010000007">
    <property type="protein sequence ID" value="CAA4377011.1"/>
    <property type="molecule type" value="Genomic_DNA"/>
</dbReference>
<dbReference type="AlphaFoldDB" id="A0A380EIX5"/>
<dbReference type="EMBL" id="UHBY01000003">
    <property type="protein sequence ID" value="SUL34502.1"/>
    <property type="molecule type" value="Genomic_DNA"/>
</dbReference>
<dbReference type="EMBL" id="CACTWD010000007">
    <property type="protein sequence ID" value="CAA4683427.1"/>
    <property type="molecule type" value="Genomic_DNA"/>
</dbReference>
<dbReference type="Proteomes" id="UP000443506">
    <property type="component" value="Unassembled WGS sequence"/>
</dbReference>
<dbReference type="GO" id="GO:0042450">
    <property type="term" value="P:L-arginine biosynthetic process via ornithine"/>
    <property type="evidence" value="ECO:0007669"/>
    <property type="project" value="TreeGrafter"/>
</dbReference>
<dbReference type="InterPro" id="IPR006132">
    <property type="entry name" value="Asp/Orn_carbamoyltranf_P-bd"/>
</dbReference>
<evidence type="ECO:0000256" key="2">
    <source>
        <dbReference type="ARBA" id="ARBA00022679"/>
    </source>
</evidence>
<dbReference type="EC" id="2.1.3.3" evidence="8"/>
<reference evidence="10 11" key="2">
    <citation type="submission" date="2019-12" db="EMBL/GenBank/DDBJ databases">
        <authorList>
            <consortium name="Pathogen Informatics"/>
        </authorList>
    </citation>
    <scope>NUCLEOTIDE SEQUENCE [LARGE SCALE GENOMIC DNA]</scope>
    <source>
        <strain evidence="6 13">T012_N10_C04</strain>
        <strain evidence="4 10">T012_N16_C08</strain>
        <strain evidence="5 11">T065_N03_C06</strain>
        <strain evidence="7 12">T197_A02_C01</strain>
    </source>
</reference>
<evidence type="ECO:0000313" key="11">
    <source>
        <dbReference type="Proteomes" id="UP000443506"/>
    </source>
</evidence>
<dbReference type="Proteomes" id="UP000459586">
    <property type="component" value="Unassembled WGS sequence"/>
</dbReference>
<dbReference type="SUPFAM" id="SSF53671">
    <property type="entry name" value="Aspartate/ornithine carbamoyltransferase"/>
    <property type="match status" value="1"/>
</dbReference>
<evidence type="ECO:0000313" key="10">
    <source>
        <dbReference type="Proteomes" id="UP000442696"/>
    </source>
</evidence>